<evidence type="ECO:0000256" key="3">
    <source>
        <dbReference type="ARBA" id="ARBA00022741"/>
    </source>
</evidence>
<evidence type="ECO:0000313" key="8">
    <source>
        <dbReference type="EMBL" id="NMD98289.1"/>
    </source>
</evidence>
<reference evidence="8 9" key="1">
    <citation type="submission" date="2020-04" db="EMBL/GenBank/DDBJ databases">
        <authorList>
            <person name="Hitch T.C.A."/>
            <person name="Wylensek D."/>
            <person name="Clavel T."/>
        </authorList>
    </citation>
    <scope>NUCLEOTIDE SEQUENCE [LARGE SCALE GENOMIC DNA]</scope>
    <source>
        <strain evidence="8 9">PG-130-P53-12</strain>
    </source>
</reference>
<dbReference type="PROSITE" id="PS51705">
    <property type="entry name" value="G_HFLX"/>
    <property type="match status" value="1"/>
</dbReference>
<evidence type="ECO:0000256" key="5">
    <source>
        <dbReference type="ARBA" id="ARBA00023134"/>
    </source>
</evidence>
<dbReference type="InterPro" id="IPR027417">
    <property type="entry name" value="P-loop_NTPase"/>
</dbReference>
<gene>
    <name evidence="6 8" type="primary">hflX</name>
    <name evidence="8" type="ORF">HF878_02150</name>
</gene>
<dbReference type="Gene3D" id="6.10.250.2860">
    <property type="match status" value="1"/>
</dbReference>
<keyword evidence="9" id="KW-1185">Reference proteome</keyword>
<evidence type="ECO:0000256" key="6">
    <source>
        <dbReference type="HAMAP-Rule" id="MF_00900"/>
    </source>
</evidence>
<dbReference type="InterPro" id="IPR042108">
    <property type="entry name" value="GTPase_HflX_N_sf"/>
</dbReference>
<dbReference type="CDD" id="cd01878">
    <property type="entry name" value="HflX"/>
    <property type="match status" value="1"/>
</dbReference>
<feature type="domain" description="Hflx-type G" evidence="7">
    <location>
        <begin position="383"/>
        <end position="555"/>
    </location>
</feature>
<dbReference type="GO" id="GO:0003924">
    <property type="term" value="F:GTPase activity"/>
    <property type="evidence" value="ECO:0007669"/>
    <property type="project" value="UniProtKB-UniRule"/>
</dbReference>
<dbReference type="SUPFAM" id="SSF52540">
    <property type="entry name" value="P-loop containing nucleoside triphosphate hydrolases"/>
    <property type="match status" value="1"/>
</dbReference>
<comment type="caution">
    <text evidence="8">The sequence shown here is derived from an EMBL/GenBank/DDBJ whole genome shotgun (WGS) entry which is preliminary data.</text>
</comment>
<dbReference type="InterPro" id="IPR006073">
    <property type="entry name" value="GTP-bd"/>
</dbReference>
<dbReference type="InterPro" id="IPR025121">
    <property type="entry name" value="GTPase_HflX_N"/>
</dbReference>
<keyword evidence="1 6" id="KW-0963">Cytoplasm</keyword>
<dbReference type="GO" id="GO:0043022">
    <property type="term" value="F:ribosome binding"/>
    <property type="evidence" value="ECO:0007669"/>
    <property type="project" value="TreeGrafter"/>
</dbReference>
<proteinExistence type="inferred from homology"/>
<dbReference type="PANTHER" id="PTHR10229">
    <property type="entry name" value="GTP-BINDING PROTEIN HFLX"/>
    <property type="match status" value="1"/>
</dbReference>
<dbReference type="Proteomes" id="UP000543804">
    <property type="component" value="Unassembled WGS sequence"/>
</dbReference>
<dbReference type="Gene3D" id="3.40.50.11060">
    <property type="entry name" value="GTPase HflX, N-terminal domain"/>
    <property type="match status" value="1"/>
</dbReference>
<evidence type="ECO:0000256" key="4">
    <source>
        <dbReference type="ARBA" id="ARBA00022842"/>
    </source>
</evidence>
<sequence>MKKSILYGDLTNLKTSLVQRLEQIYTYLVPREQFSTPELDEELLDLTQQIGREIAVYLNGNGRVMAVSIGDYATVDLPEVGTRRLQGLSGIRCLHTHPGGDSTLSEPDISSLRRLSFDFMGAISKTDKGEIFGTVGFLTGDFQEDGTPDVTVVGPCRERDLLRIDMKRLLASIQKKLLKHIERRTGKKKETALLAGVEIESHAAVLSIEDSMAELQRLADTAGAAVIGMCIQRRGKPDAAFFLGRGKVEELSLAIQQTGATMVIFDDELTPSQQRNLTLALGSKVIDRTALILDIFAQRARTKEGKLQVELAQLRYHLPRLGGQGLFMSRLGGGIGARGPGESKLELDRRRIRKRIHVLETQIQTISKHRCLHREQRKAAAVPLVAMVGYTNAGKTSLLNAFTGAAAFAEDKLFATLDPLTRRITLKSGQDILLTDTVGFIQKLPHTLVPAFQATLEEVREADLLLHVVDASSQQYEEQIEAVVRVLREIQVERKPTLYVFNKVDLCVDHLREQMLLRDRDGILLSARTGENLTTLADRLDAFFSERRKMLQLLLPFEKGRLLALLHEKKAIVSQEFLAYGIRVTANVPQNLLHLFSEYVITDQ</sequence>
<dbReference type="EMBL" id="JABAFA010000003">
    <property type="protein sequence ID" value="NMD98289.1"/>
    <property type="molecule type" value="Genomic_DNA"/>
</dbReference>
<dbReference type="NCBIfam" id="TIGR03156">
    <property type="entry name" value="GTP_HflX"/>
    <property type="match status" value="1"/>
</dbReference>
<organism evidence="8 9">
    <name type="scientific">Selenomonas bovis</name>
    <dbReference type="NCBI Taxonomy" id="416586"/>
    <lineage>
        <taxon>Bacteria</taxon>
        <taxon>Bacillati</taxon>
        <taxon>Bacillota</taxon>
        <taxon>Negativicutes</taxon>
        <taxon>Selenomonadales</taxon>
        <taxon>Selenomonadaceae</taxon>
        <taxon>Selenomonas</taxon>
    </lineage>
</organism>
<evidence type="ECO:0000256" key="1">
    <source>
        <dbReference type="ARBA" id="ARBA00022490"/>
    </source>
</evidence>
<keyword evidence="2" id="KW-0479">Metal-binding</keyword>
<dbReference type="InterPro" id="IPR032305">
    <property type="entry name" value="GTP-bd_M"/>
</dbReference>
<dbReference type="PANTHER" id="PTHR10229:SF0">
    <property type="entry name" value="GTP-BINDING PROTEIN 6-RELATED"/>
    <property type="match status" value="1"/>
</dbReference>
<dbReference type="InterPro" id="IPR030394">
    <property type="entry name" value="G_HFLX_dom"/>
</dbReference>
<evidence type="ECO:0000313" key="9">
    <source>
        <dbReference type="Proteomes" id="UP000543804"/>
    </source>
</evidence>
<dbReference type="Gene3D" id="3.40.50.300">
    <property type="entry name" value="P-loop containing nucleotide triphosphate hydrolases"/>
    <property type="match status" value="1"/>
</dbReference>
<comment type="function">
    <text evidence="6">GTPase that associates with the 50S ribosomal subunit and may have a role during protein synthesis or ribosome biogenesis.</text>
</comment>
<dbReference type="RefSeq" id="WP_170077053.1">
    <property type="nucleotide sequence ID" value="NZ_JABAFA010000003.1"/>
</dbReference>
<evidence type="ECO:0000259" key="7">
    <source>
        <dbReference type="PROSITE" id="PS51705"/>
    </source>
</evidence>
<dbReference type="Pfam" id="PF16360">
    <property type="entry name" value="GTP-bdg_M"/>
    <property type="match status" value="1"/>
</dbReference>
<dbReference type="Pfam" id="PF13167">
    <property type="entry name" value="GTP-bdg_N"/>
    <property type="match status" value="1"/>
</dbReference>
<protein>
    <recommendedName>
        <fullName evidence="6">GTPase HflX</fullName>
    </recommendedName>
    <alternativeName>
        <fullName evidence="6">GTP-binding protein HflX</fullName>
    </alternativeName>
</protein>
<dbReference type="InterPro" id="IPR016496">
    <property type="entry name" value="GTPase_HflX"/>
</dbReference>
<dbReference type="GO" id="GO:0005737">
    <property type="term" value="C:cytoplasm"/>
    <property type="evidence" value="ECO:0007669"/>
    <property type="project" value="UniProtKB-SubCell"/>
</dbReference>
<evidence type="ECO:0000256" key="2">
    <source>
        <dbReference type="ARBA" id="ARBA00022723"/>
    </source>
</evidence>
<dbReference type="HAMAP" id="MF_00900">
    <property type="entry name" value="GTPase_HflX"/>
    <property type="match status" value="1"/>
</dbReference>
<dbReference type="PRINTS" id="PR00326">
    <property type="entry name" value="GTP1OBG"/>
</dbReference>
<dbReference type="Pfam" id="PF01926">
    <property type="entry name" value="MMR_HSR1"/>
    <property type="match status" value="1"/>
</dbReference>
<comment type="similarity">
    <text evidence="6">Belongs to the TRAFAC class OBG-HflX-like GTPase superfamily. HflX GTPase family.</text>
</comment>
<comment type="subunit">
    <text evidence="6">Monomer. Associates with the 50S ribosomal subunit.</text>
</comment>
<dbReference type="GO" id="GO:0005525">
    <property type="term" value="F:GTP binding"/>
    <property type="evidence" value="ECO:0007669"/>
    <property type="project" value="UniProtKB-UniRule"/>
</dbReference>
<name>A0A848B229_9FIRM</name>
<keyword evidence="3 6" id="KW-0547">Nucleotide-binding</keyword>
<comment type="subcellular location">
    <subcellularLocation>
        <location evidence="6">Cytoplasm</location>
    </subcellularLocation>
    <text evidence="6">May associate with membranes.</text>
</comment>
<accession>A0A848B229</accession>
<dbReference type="AlphaFoldDB" id="A0A848B229"/>
<keyword evidence="4" id="KW-0460">Magnesium</keyword>
<dbReference type="GO" id="GO:0046872">
    <property type="term" value="F:metal ion binding"/>
    <property type="evidence" value="ECO:0007669"/>
    <property type="project" value="UniProtKB-KW"/>
</dbReference>
<keyword evidence="5 6" id="KW-0342">GTP-binding</keyword>
<dbReference type="FunFam" id="3.40.50.11060:FF:000001">
    <property type="entry name" value="GTPase HflX"/>
    <property type="match status" value="1"/>
</dbReference>